<gene>
    <name evidence="18" type="ORF">HUJ06_023283</name>
</gene>
<evidence type="ECO:0000313" key="18">
    <source>
        <dbReference type="EMBL" id="DAD21820.1"/>
    </source>
</evidence>
<accession>A0A822XN47</accession>
<feature type="binding site" evidence="12">
    <location>
        <position position="89"/>
    </location>
    <ligand>
        <name>Ca(2+)</name>
        <dbReference type="ChEBI" id="CHEBI:29108"/>
        <label>1</label>
    </ligand>
</feature>
<dbReference type="Proteomes" id="UP000607653">
    <property type="component" value="Unassembled WGS sequence"/>
</dbReference>
<dbReference type="Gene3D" id="1.10.520.10">
    <property type="match status" value="1"/>
</dbReference>
<evidence type="ECO:0000256" key="5">
    <source>
        <dbReference type="ARBA" id="ARBA00022723"/>
    </source>
</evidence>
<dbReference type="PRINTS" id="PR00461">
    <property type="entry name" value="PLPEROXIDASE"/>
</dbReference>
<keyword evidence="16" id="KW-0732">Signal</keyword>
<feature type="binding site" evidence="12">
    <location>
        <position position="75"/>
    </location>
    <ligand>
        <name>Ca(2+)</name>
        <dbReference type="ChEBI" id="CHEBI:29108"/>
        <label>1</label>
    </ligand>
</feature>
<feature type="disulfide bond" evidence="14">
    <location>
        <begin position="69"/>
        <end position="74"/>
    </location>
</feature>
<evidence type="ECO:0000259" key="17">
    <source>
        <dbReference type="PROSITE" id="PS50873"/>
    </source>
</evidence>
<keyword evidence="9 14" id="KW-1015">Disulfide bond</keyword>
<keyword evidence="10" id="KW-0325">Glycoprotein</keyword>
<feature type="binding site" evidence="12">
    <location>
        <position position="71"/>
    </location>
    <ligand>
        <name>Ca(2+)</name>
        <dbReference type="ChEBI" id="CHEBI:29108"/>
        <label>1</label>
    </ligand>
</feature>
<protein>
    <recommendedName>
        <fullName evidence="17">Plant heme peroxidase family profile domain-containing protein</fullName>
    </recommendedName>
</protein>
<evidence type="ECO:0000256" key="2">
    <source>
        <dbReference type="ARBA" id="ARBA00001970"/>
    </source>
</evidence>
<comment type="catalytic activity">
    <reaction evidence="1">
        <text>2 a phenolic donor + H2O2 = 2 a phenolic radical donor + 2 H2O</text>
        <dbReference type="Rhea" id="RHEA:56136"/>
        <dbReference type="ChEBI" id="CHEBI:15377"/>
        <dbReference type="ChEBI" id="CHEBI:16240"/>
        <dbReference type="ChEBI" id="CHEBI:139520"/>
        <dbReference type="ChEBI" id="CHEBI:139521"/>
        <dbReference type="EC" id="1.11.1.7"/>
    </reaction>
</comment>
<keyword evidence="19" id="KW-1185">Reference proteome</keyword>
<evidence type="ECO:0000256" key="7">
    <source>
        <dbReference type="ARBA" id="ARBA00023002"/>
    </source>
</evidence>
<feature type="active site" description="Proton acceptor" evidence="11">
    <location>
        <position position="67"/>
    </location>
</feature>
<evidence type="ECO:0000256" key="16">
    <source>
        <dbReference type="SAM" id="SignalP"/>
    </source>
</evidence>
<evidence type="ECO:0000256" key="10">
    <source>
        <dbReference type="ARBA" id="ARBA00023180"/>
    </source>
</evidence>
<dbReference type="InterPro" id="IPR002016">
    <property type="entry name" value="Haem_peroxidase"/>
</dbReference>
<comment type="similarity">
    <text evidence="15">Belongs to the peroxidase family.</text>
</comment>
<dbReference type="FunFam" id="1.10.520.10:FF:000009">
    <property type="entry name" value="Peroxidase"/>
    <property type="match status" value="1"/>
</dbReference>
<comment type="cofactor">
    <cofactor evidence="2">
        <name>heme b</name>
        <dbReference type="ChEBI" id="CHEBI:60344"/>
    </cofactor>
</comment>
<feature type="disulfide bond" evidence="14">
    <location>
        <begin position="36"/>
        <end position="115"/>
    </location>
</feature>
<feature type="site" description="Transition state stabilizer" evidence="13">
    <location>
        <position position="63"/>
    </location>
</feature>
<keyword evidence="7" id="KW-0560">Oxidoreductase</keyword>
<keyword evidence="3" id="KW-0575">Peroxidase</keyword>
<evidence type="ECO:0000256" key="4">
    <source>
        <dbReference type="ARBA" id="ARBA00022617"/>
    </source>
</evidence>
<evidence type="ECO:0000256" key="6">
    <source>
        <dbReference type="ARBA" id="ARBA00022837"/>
    </source>
</evidence>
<keyword evidence="6 12" id="KW-0106">Calcium</keyword>
<feature type="binding site" evidence="12">
    <location>
        <position position="68"/>
    </location>
    <ligand>
        <name>Ca(2+)</name>
        <dbReference type="ChEBI" id="CHEBI:29108"/>
        <label>1</label>
    </ligand>
</feature>
<dbReference type="EMBL" id="DUZY01000001">
    <property type="protein sequence ID" value="DAD21820.1"/>
    <property type="molecule type" value="Genomic_DNA"/>
</dbReference>
<evidence type="ECO:0000256" key="15">
    <source>
        <dbReference type="RuleBase" id="RU004241"/>
    </source>
</evidence>
<dbReference type="Pfam" id="PF00141">
    <property type="entry name" value="peroxidase"/>
    <property type="match status" value="1"/>
</dbReference>
<evidence type="ECO:0000256" key="1">
    <source>
        <dbReference type="ARBA" id="ARBA00000189"/>
    </source>
</evidence>
<dbReference type="GO" id="GO:0140825">
    <property type="term" value="F:lactoperoxidase activity"/>
    <property type="evidence" value="ECO:0007669"/>
    <property type="project" value="UniProtKB-EC"/>
</dbReference>
<dbReference type="GO" id="GO:0020037">
    <property type="term" value="F:heme binding"/>
    <property type="evidence" value="ECO:0007669"/>
    <property type="project" value="InterPro"/>
</dbReference>
<dbReference type="PANTHER" id="PTHR31235">
    <property type="entry name" value="PEROXIDASE 25-RELATED"/>
    <property type="match status" value="1"/>
</dbReference>
<sequence>MRTTYLPLLVFGLAVLCVVGVCQAGGLRKNFYKTSCPHAEEIVKNVVWKRVASDSGLPAALVRMHFHDCFVRGCDASVLLNSTKNNKAEKDAPPNLTLDGFAVIDEVKTAVEKACPGVVSCSDIIALAARDSVAFQAHIQSDKHTATPSARGCTTSVGREMQIHL</sequence>
<evidence type="ECO:0000256" key="3">
    <source>
        <dbReference type="ARBA" id="ARBA00022559"/>
    </source>
</evidence>
<keyword evidence="5 12" id="KW-0479">Metal-binding</keyword>
<dbReference type="GO" id="GO:0046872">
    <property type="term" value="F:metal ion binding"/>
    <property type="evidence" value="ECO:0007669"/>
    <property type="project" value="UniProtKB-KW"/>
</dbReference>
<evidence type="ECO:0000256" key="9">
    <source>
        <dbReference type="ARBA" id="ARBA00023157"/>
    </source>
</evidence>
<dbReference type="AlphaFoldDB" id="A0A822XN47"/>
<organism evidence="18 19">
    <name type="scientific">Nelumbo nucifera</name>
    <name type="common">Sacred lotus</name>
    <dbReference type="NCBI Taxonomy" id="4432"/>
    <lineage>
        <taxon>Eukaryota</taxon>
        <taxon>Viridiplantae</taxon>
        <taxon>Streptophyta</taxon>
        <taxon>Embryophyta</taxon>
        <taxon>Tracheophyta</taxon>
        <taxon>Spermatophyta</taxon>
        <taxon>Magnoliopsida</taxon>
        <taxon>Proteales</taxon>
        <taxon>Nelumbonaceae</taxon>
        <taxon>Nelumbo</taxon>
    </lineage>
</organism>
<feature type="binding site" evidence="12">
    <location>
        <position position="73"/>
    </location>
    <ligand>
        <name>Ca(2+)</name>
        <dbReference type="ChEBI" id="CHEBI:29108"/>
        <label>1</label>
    </ligand>
</feature>
<evidence type="ECO:0000256" key="8">
    <source>
        <dbReference type="ARBA" id="ARBA00023004"/>
    </source>
</evidence>
<dbReference type="InterPro" id="IPR010255">
    <property type="entry name" value="Haem_peroxidase_sf"/>
</dbReference>
<dbReference type="InterPro" id="IPR000823">
    <property type="entry name" value="Peroxidase_pln"/>
</dbReference>
<comment type="cofactor">
    <cofactor evidence="12">
        <name>Ca(2+)</name>
        <dbReference type="ChEBI" id="CHEBI:29108"/>
    </cofactor>
    <text evidence="12">Binds 2 calcium ions per subunit.</text>
</comment>
<evidence type="ECO:0000256" key="11">
    <source>
        <dbReference type="PIRSR" id="PIRSR600823-1"/>
    </source>
</evidence>
<proteinExistence type="inferred from homology"/>
<dbReference type="GO" id="GO:0006979">
    <property type="term" value="P:response to oxidative stress"/>
    <property type="evidence" value="ECO:0007669"/>
    <property type="project" value="InterPro"/>
</dbReference>
<dbReference type="PRINTS" id="PR00458">
    <property type="entry name" value="PEROXIDASE"/>
</dbReference>
<reference evidence="18 19" key="1">
    <citation type="journal article" date="2020" name="Mol. Biol. Evol.">
        <title>Distinct Expression and Methylation Patterns for Genes with Different Fates following a Single Whole-Genome Duplication in Flowering Plants.</title>
        <authorList>
            <person name="Shi T."/>
            <person name="Rahmani R.S."/>
            <person name="Gugger P.F."/>
            <person name="Wang M."/>
            <person name="Li H."/>
            <person name="Zhang Y."/>
            <person name="Li Z."/>
            <person name="Wang Q."/>
            <person name="Van de Peer Y."/>
            <person name="Marchal K."/>
            <person name="Chen J."/>
        </authorList>
    </citation>
    <scope>NUCLEOTIDE SEQUENCE [LARGE SCALE GENOMIC DNA]</scope>
    <source>
        <tissue evidence="18">Leaf</tissue>
    </source>
</reference>
<evidence type="ECO:0000256" key="14">
    <source>
        <dbReference type="PIRSR" id="PIRSR600823-5"/>
    </source>
</evidence>
<evidence type="ECO:0000313" key="19">
    <source>
        <dbReference type="Proteomes" id="UP000607653"/>
    </source>
</evidence>
<feature type="chain" id="PRO_5032833006" description="Plant heme peroxidase family profile domain-containing protein" evidence="16">
    <location>
        <begin position="25"/>
        <end position="165"/>
    </location>
</feature>
<dbReference type="SUPFAM" id="SSF48113">
    <property type="entry name" value="Heme-dependent peroxidases"/>
    <property type="match status" value="1"/>
</dbReference>
<comment type="caution">
    <text evidence="18">The sequence shown here is derived from an EMBL/GenBank/DDBJ whole genome shotgun (WGS) entry which is preliminary data.</text>
</comment>
<name>A0A822XN47_NELNU</name>
<dbReference type="PROSITE" id="PS50873">
    <property type="entry name" value="PEROXIDASE_4"/>
    <property type="match status" value="1"/>
</dbReference>
<feature type="binding site" evidence="12">
    <location>
        <position position="77"/>
    </location>
    <ligand>
        <name>Ca(2+)</name>
        <dbReference type="ChEBI" id="CHEBI:29108"/>
        <label>1</label>
    </ligand>
</feature>
<keyword evidence="4" id="KW-0349">Heme</keyword>
<keyword evidence="8" id="KW-0408">Iron</keyword>
<evidence type="ECO:0000256" key="13">
    <source>
        <dbReference type="PIRSR" id="PIRSR600823-4"/>
    </source>
</evidence>
<evidence type="ECO:0000256" key="12">
    <source>
        <dbReference type="PIRSR" id="PIRSR600823-3"/>
    </source>
</evidence>
<feature type="domain" description="Plant heme peroxidase family profile" evidence="17">
    <location>
        <begin position="26"/>
        <end position="159"/>
    </location>
</feature>
<feature type="signal peptide" evidence="16">
    <location>
        <begin position="1"/>
        <end position="24"/>
    </location>
</feature>